<sequence length="71" mass="7838">MSECVWLFVLCVSVLPCDGLATCPGWTPPLTRRKLETGTSSSPPATLYRRTRSVRPSMDMLSQTKTDPPPN</sequence>
<evidence type="ECO:0008006" key="5">
    <source>
        <dbReference type="Google" id="ProtNLM"/>
    </source>
</evidence>
<keyword evidence="4" id="KW-1185">Reference proteome</keyword>
<gene>
    <name evidence="3" type="ORF">ILYODFUR_031227</name>
</gene>
<reference evidence="3 4" key="1">
    <citation type="submission" date="2021-06" db="EMBL/GenBank/DDBJ databases">
        <authorList>
            <person name="Palmer J.M."/>
        </authorList>
    </citation>
    <scope>NUCLEOTIDE SEQUENCE [LARGE SCALE GENOMIC DNA]</scope>
    <source>
        <strain evidence="4">if_2019</strain>
        <tissue evidence="3">Muscle</tissue>
    </source>
</reference>
<protein>
    <recommendedName>
        <fullName evidence="5">Secreted protein</fullName>
    </recommendedName>
</protein>
<organism evidence="3 4">
    <name type="scientific">Ilyodon furcidens</name>
    <name type="common">goldbreast splitfin</name>
    <dbReference type="NCBI Taxonomy" id="33524"/>
    <lineage>
        <taxon>Eukaryota</taxon>
        <taxon>Metazoa</taxon>
        <taxon>Chordata</taxon>
        <taxon>Craniata</taxon>
        <taxon>Vertebrata</taxon>
        <taxon>Euteleostomi</taxon>
        <taxon>Actinopterygii</taxon>
        <taxon>Neopterygii</taxon>
        <taxon>Teleostei</taxon>
        <taxon>Neoteleostei</taxon>
        <taxon>Acanthomorphata</taxon>
        <taxon>Ovalentaria</taxon>
        <taxon>Atherinomorphae</taxon>
        <taxon>Cyprinodontiformes</taxon>
        <taxon>Goodeidae</taxon>
        <taxon>Ilyodon</taxon>
    </lineage>
</organism>
<name>A0ABV0TZ90_9TELE</name>
<feature type="chain" id="PRO_5046828452" description="Secreted protein" evidence="2">
    <location>
        <begin position="20"/>
        <end position="71"/>
    </location>
</feature>
<feature type="region of interest" description="Disordered" evidence="1">
    <location>
        <begin position="31"/>
        <end position="71"/>
    </location>
</feature>
<feature type="signal peptide" evidence="2">
    <location>
        <begin position="1"/>
        <end position="19"/>
    </location>
</feature>
<dbReference type="EMBL" id="JAHRIQ010051138">
    <property type="protein sequence ID" value="MEQ2238245.1"/>
    <property type="molecule type" value="Genomic_DNA"/>
</dbReference>
<evidence type="ECO:0000256" key="1">
    <source>
        <dbReference type="SAM" id="MobiDB-lite"/>
    </source>
</evidence>
<keyword evidence="2" id="KW-0732">Signal</keyword>
<accession>A0ABV0TZ90</accession>
<feature type="compositionally biased region" description="Polar residues" evidence="1">
    <location>
        <begin position="60"/>
        <end position="71"/>
    </location>
</feature>
<comment type="caution">
    <text evidence="3">The sequence shown here is derived from an EMBL/GenBank/DDBJ whole genome shotgun (WGS) entry which is preliminary data.</text>
</comment>
<dbReference type="Proteomes" id="UP001482620">
    <property type="component" value="Unassembled WGS sequence"/>
</dbReference>
<evidence type="ECO:0000313" key="4">
    <source>
        <dbReference type="Proteomes" id="UP001482620"/>
    </source>
</evidence>
<evidence type="ECO:0000256" key="2">
    <source>
        <dbReference type="SAM" id="SignalP"/>
    </source>
</evidence>
<evidence type="ECO:0000313" key="3">
    <source>
        <dbReference type="EMBL" id="MEQ2238245.1"/>
    </source>
</evidence>
<proteinExistence type="predicted"/>